<organism evidence="1 2">
    <name type="scientific">Chaetomium tenue</name>
    <dbReference type="NCBI Taxonomy" id="1854479"/>
    <lineage>
        <taxon>Eukaryota</taxon>
        <taxon>Fungi</taxon>
        <taxon>Dikarya</taxon>
        <taxon>Ascomycota</taxon>
        <taxon>Pezizomycotina</taxon>
        <taxon>Sordariomycetes</taxon>
        <taxon>Sordariomycetidae</taxon>
        <taxon>Sordariales</taxon>
        <taxon>Chaetomiaceae</taxon>
        <taxon>Chaetomium</taxon>
    </lineage>
</organism>
<name>A0ACB7P817_9PEZI</name>
<proteinExistence type="predicted"/>
<evidence type="ECO:0000313" key="2">
    <source>
        <dbReference type="Proteomes" id="UP000724584"/>
    </source>
</evidence>
<dbReference type="Proteomes" id="UP000724584">
    <property type="component" value="Unassembled WGS sequence"/>
</dbReference>
<comment type="caution">
    <text evidence="1">The sequence shown here is derived from an EMBL/GenBank/DDBJ whole genome shotgun (WGS) entry which is preliminary data.</text>
</comment>
<evidence type="ECO:0000313" key="1">
    <source>
        <dbReference type="EMBL" id="KAH6632218.1"/>
    </source>
</evidence>
<protein>
    <submittedName>
        <fullName evidence="1">Hydrophobic surface binding protein A-domain-containing protein</fullName>
    </submittedName>
</protein>
<gene>
    <name evidence="1" type="ORF">F5144DRAFT_245080</name>
</gene>
<accession>A0ACB7P817</accession>
<reference evidence="1 2" key="1">
    <citation type="journal article" date="2021" name="Nat. Commun.">
        <title>Genetic determinants of endophytism in the Arabidopsis root mycobiome.</title>
        <authorList>
            <person name="Mesny F."/>
            <person name="Miyauchi S."/>
            <person name="Thiergart T."/>
            <person name="Pickel B."/>
            <person name="Atanasova L."/>
            <person name="Karlsson M."/>
            <person name="Huettel B."/>
            <person name="Barry K.W."/>
            <person name="Haridas S."/>
            <person name="Chen C."/>
            <person name="Bauer D."/>
            <person name="Andreopoulos W."/>
            <person name="Pangilinan J."/>
            <person name="LaButti K."/>
            <person name="Riley R."/>
            <person name="Lipzen A."/>
            <person name="Clum A."/>
            <person name="Drula E."/>
            <person name="Henrissat B."/>
            <person name="Kohler A."/>
            <person name="Grigoriev I.V."/>
            <person name="Martin F.M."/>
            <person name="Hacquard S."/>
        </authorList>
    </citation>
    <scope>NUCLEOTIDE SEQUENCE [LARGE SCALE GENOMIC DNA]</scope>
    <source>
        <strain evidence="1 2">MPI-SDFR-AT-0079</strain>
    </source>
</reference>
<keyword evidence="2" id="KW-1185">Reference proteome</keyword>
<sequence>MKLSALLPVLPLLLAPTLATTTTADKPTIVEALTTVNQTTTKLGTAVHTWHGGILGTVPILAESTALLIQVKQGTDAAEASAPLDVPGALAVATTAGALVKSVNATLGAIVEAKGKFDRLLLSPLIAVNLGLQRRATAEMSEAVIGKVPEQLRELARGLVAPIDQSFGVAVEAYRLL</sequence>
<dbReference type="EMBL" id="JAGIZQ010000004">
    <property type="protein sequence ID" value="KAH6632218.1"/>
    <property type="molecule type" value="Genomic_DNA"/>
</dbReference>